<dbReference type="InterPro" id="IPR014958">
    <property type="entry name" value="DGC"/>
</dbReference>
<dbReference type="Pfam" id="PF08859">
    <property type="entry name" value="DGC"/>
    <property type="match status" value="1"/>
</dbReference>
<name>A0A4R2E9K3_9BACT</name>
<accession>A0A4R2E9K3</accession>
<gene>
    <name evidence="1" type="ORF">CLV25_1139</name>
</gene>
<protein>
    <submittedName>
        <fullName evidence="1">Putative metal-binding protein</fullName>
    </submittedName>
</protein>
<proteinExistence type="predicted"/>
<reference evidence="1 2" key="1">
    <citation type="submission" date="2019-03" db="EMBL/GenBank/DDBJ databases">
        <title>Genomic Encyclopedia of Archaeal and Bacterial Type Strains, Phase II (KMG-II): from individual species to whole genera.</title>
        <authorList>
            <person name="Goeker M."/>
        </authorList>
    </citation>
    <scope>NUCLEOTIDE SEQUENCE [LARGE SCALE GENOMIC DNA]</scope>
    <source>
        <strain evidence="1 2">RL-C</strain>
    </source>
</reference>
<organism evidence="1 2">
    <name type="scientific">Acetobacteroides hydrogenigenes</name>
    <dbReference type="NCBI Taxonomy" id="979970"/>
    <lineage>
        <taxon>Bacteria</taxon>
        <taxon>Pseudomonadati</taxon>
        <taxon>Bacteroidota</taxon>
        <taxon>Bacteroidia</taxon>
        <taxon>Bacteroidales</taxon>
        <taxon>Rikenellaceae</taxon>
        <taxon>Acetobacteroides</taxon>
    </lineage>
</organism>
<keyword evidence="2" id="KW-1185">Reference proteome</keyword>
<dbReference type="EMBL" id="SLWB01000013">
    <property type="protein sequence ID" value="TCN64485.1"/>
    <property type="molecule type" value="Genomic_DNA"/>
</dbReference>
<sequence>MEADQIKGACLCGIGEYIVITCSGACDLGLIADTVARKLRDNKVRKMNCLAAVGADVKPTIEAFKAANLLLLDGCPVDCGKKILEKAGISSFKYVRLTDLGYEKGKTPVTEEVINAVYEKVETIY</sequence>
<evidence type="ECO:0000313" key="2">
    <source>
        <dbReference type="Proteomes" id="UP000294830"/>
    </source>
</evidence>
<dbReference type="AlphaFoldDB" id="A0A4R2E9K3"/>
<dbReference type="OrthoDB" id="2111735at2"/>
<dbReference type="Proteomes" id="UP000294830">
    <property type="component" value="Unassembled WGS sequence"/>
</dbReference>
<evidence type="ECO:0000313" key="1">
    <source>
        <dbReference type="EMBL" id="TCN64485.1"/>
    </source>
</evidence>
<comment type="caution">
    <text evidence="1">The sequence shown here is derived from an EMBL/GenBank/DDBJ whole genome shotgun (WGS) entry which is preliminary data.</text>
</comment>
<dbReference type="RefSeq" id="WP_131839911.1">
    <property type="nucleotide sequence ID" value="NZ_SLWB01000013.1"/>
</dbReference>